<name>A0A239SNU7_9STRE</name>
<dbReference type="Proteomes" id="UP000215185">
    <property type="component" value="Chromosome 1"/>
</dbReference>
<protein>
    <submittedName>
        <fullName evidence="2">Uncharacterized protein</fullName>
    </submittedName>
</protein>
<gene>
    <name evidence="2" type="ORF">SAMEA4412692_00505</name>
</gene>
<dbReference type="EMBL" id="LT906439">
    <property type="protein sequence ID" value="SNU87067.1"/>
    <property type="molecule type" value="Genomic_DNA"/>
</dbReference>
<organism evidence="2 3">
    <name type="scientific">Streptococcus merionis</name>
    <dbReference type="NCBI Taxonomy" id="400065"/>
    <lineage>
        <taxon>Bacteria</taxon>
        <taxon>Bacillati</taxon>
        <taxon>Bacillota</taxon>
        <taxon>Bacilli</taxon>
        <taxon>Lactobacillales</taxon>
        <taxon>Streptococcaceae</taxon>
        <taxon>Streptococcus</taxon>
    </lineage>
</organism>
<reference evidence="2 3" key="1">
    <citation type="submission" date="2017-06" db="EMBL/GenBank/DDBJ databases">
        <authorList>
            <consortium name="Pathogen Informatics"/>
        </authorList>
    </citation>
    <scope>NUCLEOTIDE SEQUENCE [LARGE SCALE GENOMIC DNA]</scope>
    <source>
        <strain evidence="2 3">NCTC13788</strain>
    </source>
</reference>
<proteinExistence type="predicted"/>
<keyword evidence="1" id="KW-0472">Membrane</keyword>
<dbReference type="AlphaFoldDB" id="A0A239SNU7"/>
<evidence type="ECO:0000256" key="1">
    <source>
        <dbReference type="SAM" id="Phobius"/>
    </source>
</evidence>
<feature type="transmembrane region" description="Helical" evidence="1">
    <location>
        <begin position="12"/>
        <end position="30"/>
    </location>
</feature>
<evidence type="ECO:0000313" key="3">
    <source>
        <dbReference type="Proteomes" id="UP000215185"/>
    </source>
</evidence>
<keyword evidence="1" id="KW-1133">Transmembrane helix</keyword>
<feature type="transmembrane region" description="Helical" evidence="1">
    <location>
        <begin position="36"/>
        <end position="54"/>
    </location>
</feature>
<dbReference type="STRING" id="1123308.GCA_000380085_00916"/>
<accession>A0A239SNU7</accession>
<sequence length="99" mass="11207">MARIVYVNRKASNTGCGCLAIGLLLGLVFLKSFWRPILVILLVMLIWGWLKQLLAPDKRSEKGVSWTEESGFQDYPQDFGELGRRIKDAEVIEGDDDVH</sequence>
<keyword evidence="1" id="KW-0812">Transmembrane</keyword>
<evidence type="ECO:0000313" key="2">
    <source>
        <dbReference type="EMBL" id="SNU87067.1"/>
    </source>
</evidence>
<dbReference type="KEGG" id="smen:SAMEA4412692_0505"/>
<keyword evidence="3" id="KW-1185">Reference proteome</keyword>